<dbReference type="eggNOG" id="COG3414">
    <property type="taxonomic scope" value="Bacteria"/>
</dbReference>
<organism evidence="3 4">
    <name type="scientific">Rhodoluna lacicola</name>
    <dbReference type="NCBI Taxonomy" id="529884"/>
    <lineage>
        <taxon>Bacteria</taxon>
        <taxon>Bacillati</taxon>
        <taxon>Actinomycetota</taxon>
        <taxon>Actinomycetes</taxon>
        <taxon>Micrococcales</taxon>
        <taxon>Microbacteriaceae</taxon>
        <taxon>Luna cluster</taxon>
        <taxon>Luna-1 subcluster</taxon>
        <taxon>Rhodoluna</taxon>
    </lineage>
</organism>
<protein>
    <submittedName>
        <fullName evidence="3">Phosphotransferase system, galactitol-specific IIB component</fullName>
    </submittedName>
</protein>
<reference evidence="3 4" key="1">
    <citation type="journal article" date="2014" name="Int. J. Syst. Evol. Microbiol.">
        <title>Rhodoluna lacicola gen. nov., sp. nov., a planktonic freshwater bacterium with stream-lined genome.</title>
        <authorList>
            <person name="Hahn M."/>
            <person name="Schmidt J."/>
            <person name="Taipale S.J."/>
            <person name="Doolittle W.F."/>
            <person name="Koll U."/>
        </authorList>
    </citation>
    <scope>NUCLEOTIDE SEQUENCE [LARGE SCALE GENOMIC DNA]</scope>
    <source>
        <strain evidence="3 4">MWH-Ta8</strain>
    </source>
</reference>
<dbReference type="EMBL" id="CP007490">
    <property type="protein sequence ID" value="AIC47936.1"/>
    <property type="molecule type" value="Genomic_DNA"/>
</dbReference>
<dbReference type="AlphaFoldDB" id="A0A060JDI6"/>
<keyword evidence="1 3" id="KW-0808">Transferase</keyword>
<dbReference type="Gene3D" id="3.40.50.2300">
    <property type="match status" value="1"/>
</dbReference>
<dbReference type="PATRIC" id="fig|529884.3.peg.1102"/>
<dbReference type="InterPro" id="IPR003501">
    <property type="entry name" value="PTS_EIIB_2/3"/>
</dbReference>
<gene>
    <name evidence="3" type="ORF">Rhola_00011430</name>
</gene>
<dbReference type="KEGG" id="rla:Rhola_00011430"/>
<dbReference type="OrthoDB" id="6603449at2"/>
<dbReference type="Proteomes" id="UP000067708">
    <property type="component" value="Chromosome"/>
</dbReference>
<dbReference type="Pfam" id="PF02302">
    <property type="entry name" value="PTS_IIB"/>
    <property type="match status" value="1"/>
</dbReference>
<evidence type="ECO:0000256" key="1">
    <source>
        <dbReference type="ARBA" id="ARBA00022679"/>
    </source>
</evidence>
<proteinExistence type="predicted"/>
<accession>A0A060JDI6</accession>
<evidence type="ECO:0000259" key="2">
    <source>
        <dbReference type="PROSITE" id="PS51099"/>
    </source>
</evidence>
<sequence>MKIIAVCGMGIGTSVLLKMNAEKVLTQLGIEATVEATDMKTARESRDAQVILTTPDLAQLLTGLPSEVITIEHFFDLEELTKKLSASLL</sequence>
<dbReference type="InterPro" id="IPR036095">
    <property type="entry name" value="PTS_EIIB-like_sf"/>
</dbReference>
<dbReference type="HOGENOM" id="CLU_159248_0_1_11"/>
<evidence type="ECO:0000313" key="3">
    <source>
        <dbReference type="EMBL" id="AIC47936.1"/>
    </source>
</evidence>
<feature type="domain" description="PTS EIIB type-2" evidence="2">
    <location>
        <begin position="1"/>
        <end position="89"/>
    </location>
</feature>
<dbReference type="RefSeq" id="WP_038503064.1">
    <property type="nucleotide sequence ID" value="NZ_CP007490.1"/>
</dbReference>
<dbReference type="CDD" id="cd05563">
    <property type="entry name" value="PTS_IIB_ascorbate"/>
    <property type="match status" value="1"/>
</dbReference>
<name>A0A060JDI6_9MICO</name>
<dbReference type="PROSITE" id="PS51099">
    <property type="entry name" value="PTS_EIIB_TYPE_2"/>
    <property type="match status" value="1"/>
</dbReference>
<dbReference type="GO" id="GO:0008982">
    <property type="term" value="F:protein-N(PI)-phosphohistidine-sugar phosphotransferase activity"/>
    <property type="evidence" value="ECO:0007669"/>
    <property type="project" value="InterPro"/>
</dbReference>
<dbReference type="InterPro" id="IPR013011">
    <property type="entry name" value="PTS_EIIB_2"/>
</dbReference>
<dbReference type="SUPFAM" id="SSF52794">
    <property type="entry name" value="PTS system IIB component-like"/>
    <property type="match status" value="1"/>
</dbReference>
<dbReference type="STRING" id="529884.Rhola_00011430"/>
<evidence type="ECO:0000313" key="4">
    <source>
        <dbReference type="Proteomes" id="UP000067708"/>
    </source>
</evidence>
<dbReference type="GO" id="GO:0009401">
    <property type="term" value="P:phosphoenolpyruvate-dependent sugar phosphotransferase system"/>
    <property type="evidence" value="ECO:0007669"/>
    <property type="project" value="InterPro"/>
</dbReference>
<keyword evidence="4" id="KW-1185">Reference proteome</keyword>